<organism evidence="2 3">
    <name type="scientific">Nonomuraea insulae</name>
    <dbReference type="NCBI Taxonomy" id="1616787"/>
    <lineage>
        <taxon>Bacteria</taxon>
        <taxon>Bacillati</taxon>
        <taxon>Actinomycetota</taxon>
        <taxon>Actinomycetes</taxon>
        <taxon>Streptosporangiales</taxon>
        <taxon>Streptosporangiaceae</taxon>
        <taxon>Nonomuraea</taxon>
    </lineage>
</organism>
<reference evidence="3" key="1">
    <citation type="journal article" date="2019" name="Int. J. Syst. Evol. Microbiol.">
        <title>The Global Catalogue of Microorganisms (GCM) 10K type strain sequencing project: providing services to taxonomists for standard genome sequencing and annotation.</title>
        <authorList>
            <consortium name="The Broad Institute Genomics Platform"/>
            <consortium name="The Broad Institute Genome Sequencing Center for Infectious Disease"/>
            <person name="Wu L."/>
            <person name="Ma J."/>
        </authorList>
    </citation>
    <scope>NUCLEOTIDE SEQUENCE [LARGE SCALE GENOMIC DNA]</scope>
    <source>
        <strain evidence="3">CCUG 53903</strain>
    </source>
</reference>
<dbReference type="EMBL" id="JBHSPA010000027">
    <property type="protein sequence ID" value="MFC5826877.1"/>
    <property type="molecule type" value="Genomic_DNA"/>
</dbReference>
<dbReference type="InterPro" id="IPR025161">
    <property type="entry name" value="IS402-like_dom"/>
</dbReference>
<keyword evidence="3" id="KW-1185">Reference proteome</keyword>
<evidence type="ECO:0000313" key="3">
    <source>
        <dbReference type="Proteomes" id="UP001596058"/>
    </source>
</evidence>
<sequence length="141" mass="15780">MTEARRSYPSDLSDARWRPIEPILTAWRAERRANALDIGRPPEHDLRTILDAVLYVARTGIPWRYLPHDYPPWQTVYDYFARWQDDGVLDRLAGLLPRAVRTAVGRTGGAAGSPVDPLPIGVAINRDQTELSDQSGMGGDN</sequence>
<dbReference type="RefSeq" id="WP_379516384.1">
    <property type="nucleotide sequence ID" value="NZ_JBHSPA010000027.1"/>
</dbReference>
<comment type="caution">
    <text evidence="2">The sequence shown here is derived from an EMBL/GenBank/DDBJ whole genome shotgun (WGS) entry which is preliminary data.</text>
</comment>
<feature type="domain" description="Insertion element IS402-like" evidence="1">
    <location>
        <begin position="12"/>
        <end position="92"/>
    </location>
</feature>
<dbReference type="Proteomes" id="UP001596058">
    <property type="component" value="Unassembled WGS sequence"/>
</dbReference>
<protein>
    <submittedName>
        <fullName evidence="2">Transposase</fullName>
    </submittedName>
</protein>
<dbReference type="Pfam" id="PF13340">
    <property type="entry name" value="DUF4096"/>
    <property type="match status" value="1"/>
</dbReference>
<evidence type="ECO:0000313" key="2">
    <source>
        <dbReference type="EMBL" id="MFC5826877.1"/>
    </source>
</evidence>
<accession>A0ABW1CMX2</accession>
<dbReference type="PANTHER" id="PTHR30007">
    <property type="entry name" value="PHP DOMAIN PROTEIN"/>
    <property type="match status" value="1"/>
</dbReference>
<name>A0ABW1CMX2_9ACTN</name>
<evidence type="ECO:0000259" key="1">
    <source>
        <dbReference type="Pfam" id="PF13340"/>
    </source>
</evidence>
<proteinExistence type="predicted"/>
<gene>
    <name evidence="2" type="ORF">ACFPZ3_23645</name>
</gene>
<dbReference type="PANTHER" id="PTHR30007:SF0">
    <property type="entry name" value="TRANSPOSASE"/>
    <property type="match status" value="1"/>
</dbReference>